<dbReference type="InterPro" id="IPR035979">
    <property type="entry name" value="RBD_domain_sf"/>
</dbReference>
<comment type="caution">
    <text evidence="2">The sequence shown here is derived from an EMBL/GenBank/DDBJ whole genome shotgun (WGS) entry which is preliminary data.</text>
</comment>
<dbReference type="Proteomes" id="UP000615446">
    <property type="component" value="Unassembled WGS sequence"/>
</dbReference>
<accession>A0A8H3M054</accession>
<name>A0A8H3M054_9GLOM</name>
<dbReference type="SUPFAM" id="SSF54928">
    <property type="entry name" value="RNA-binding domain, RBD"/>
    <property type="match status" value="1"/>
</dbReference>
<evidence type="ECO:0000313" key="2">
    <source>
        <dbReference type="EMBL" id="GES96272.1"/>
    </source>
</evidence>
<dbReference type="CDD" id="cd00590">
    <property type="entry name" value="RRM_SF"/>
    <property type="match status" value="1"/>
</dbReference>
<organism evidence="2 3">
    <name type="scientific">Rhizophagus clarus</name>
    <dbReference type="NCBI Taxonomy" id="94130"/>
    <lineage>
        <taxon>Eukaryota</taxon>
        <taxon>Fungi</taxon>
        <taxon>Fungi incertae sedis</taxon>
        <taxon>Mucoromycota</taxon>
        <taxon>Glomeromycotina</taxon>
        <taxon>Glomeromycetes</taxon>
        <taxon>Glomerales</taxon>
        <taxon>Glomeraceae</taxon>
        <taxon>Rhizophagus</taxon>
    </lineage>
</organism>
<feature type="compositionally biased region" description="Low complexity" evidence="1">
    <location>
        <begin position="9"/>
        <end position="28"/>
    </location>
</feature>
<protein>
    <recommendedName>
        <fullName evidence="4">RRM domain-containing protein</fullName>
    </recommendedName>
</protein>
<dbReference type="AlphaFoldDB" id="A0A8H3M054"/>
<dbReference type="GO" id="GO:0003676">
    <property type="term" value="F:nucleic acid binding"/>
    <property type="evidence" value="ECO:0007669"/>
    <property type="project" value="InterPro"/>
</dbReference>
<gene>
    <name evidence="2" type="ORF">RCL2_002290600</name>
</gene>
<evidence type="ECO:0008006" key="4">
    <source>
        <dbReference type="Google" id="ProtNLM"/>
    </source>
</evidence>
<feature type="compositionally biased region" description="Polar residues" evidence="1">
    <location>
        <begin position="87"/>
        <end position="98"/>
    </location>
</feature>
<sequence>MTKPRKSTSSRTPPRSSSTASFRSGPLAQVASTSAALVSASVTSETDDSTDFNLVKRACTDLSDPMDTTTLTNNTNIPPDTTAPHIENTSLFSSTPSPDSFPVSRIPVIPITQNTDLQTSPVVPPPPQVTAGSFLSFSIHAPSGKGKDKNVSFIEHAVSPAAADTALKTSLNKYYAVAVLNSSHDPDAVKQDEETHSVFSLNIPLFISELQLRSAFSWYGNVAKCKMFTKKLYQNAIITFDSVEQINAFNDTWCAWCCSHCLRIVPCSYNADQHDLHHHHMALLAGLPKGTVAANLAPLIDELKGKSVAYQVQMTCAMDISCALQDKALTWHPSSDVAQLCHICGQKNCSPEQCPSRPKHAGSKQDQPLTQLYCRFKPAQH</sequence>
<dbReference type="EMBL" id="BLAL01000250">
    <property type="protein sequence ID" value="GES96272.1"/>
    <property type="molecule type" value="Genomic_DNA"/>
</dbReference>
<dbReference type="InterPro" id="IPR012677">
    <property type="entry name" value="Nucleotide-bd_a/b_plait_sf"/>
</dbReference>
<evidence type="ECO:0000313" key="3">
    <source>
        <dbReference type="Proteomes" id="UP000615446"/>
    </source>
</evidence>
<feature type="region of interest" description="Disordered" evidence="1">
    <location>
        <begin position="1"/>
        <end position="28"/>
    </location>
</feature>
<reference evidence="2" key="1">
    <citation type="submission" date="2019-10" db="EMBL/GenBank/DDBJ databases">
        <title>Conservation and host-specific expression of non-tandemly repeated heterogenous ribosome RNA gene in arbuscular mycorrhizal fungi.</title>
        <authorList>
            <person name="Maeda T."/>
            <person name="Kobayashi Y."/>
            <person name="Nakagawa T."/>
            <person name="Ezawa T."/>
            <person name="Yamaguchi K."/>
            <person name="Bino T."/>
            <person name="Nishimoto Y."/>
            <person name="Shigenobu S."/>
            <person name="Kawaguchi M."/>
        </authorList>
    </citation>
    <scope>NUCLEOTIDE SEQUENCE</scope>
    <source>
        <strain evidence="2">HR1</strain>
    </source>
</reference>
<proteinExistence type="predicted"/>
<feature type="region of interest" description="Disordered" evidence="1">
    <location>
        <begin position="66"/>
        <end position="99"/>
    </location>
</feature>
<feature type="compositionally biased region" description="Low complexity" evidence="1">
    <location>
        <begin position="66"/>
        <end position="82"/>
    </location>
</feature>
<dbReference type="Gene3D" id="3.30.70.330">
    <property type="match status" value="1"/>
</dbReference>
<evidence type="ECO:0000256" key="1">
    <source>
        <dbReference type="SAM" id="MobiDB-lite"/>
    </source>
</evidence>